<evidence type="ECO:0008006" key="3">
    <source>
        <dbReference type="Google" id="ProtNLM"/>
    </source>
</evidence>
<organism evidence="1 2">
    <name type="scientific">Halobacteriovorax vibrionivorans</name>
    <dbReference type="NCBI Taxonomy" id="2152716"/>
    <lineage>
        <taxon>Bacteria</taxon>
        <taxon>Pseudomonadati</taxon>
        <taxon>Bdellovibrionota</taxon>
        <taxon>Bacteriovoracia</taxon>
        <taxon>Bacteriovoracales</taxon>
        <taxon>Halobacteriovoraceae</taxon>
        <taxon>Halobacteriovorax</taxon>
    </lineage>
</organism>
<dbReference type="RefSeq" id="WP_115362120.1">
    <property type="nucleotide sequence ID" value="NZ_QDKL01000002.1"/>
</dbReference>
<proteinExistence type="predicted"/>
<comment type="caution">
    <text evidence="1">The sequence shown here is derived from an EMBL/GenBank/DDBJ whole genome shotgun (WGS) entry which is preliminary data.</text>
</comment>
<accession>A0ABY0IKL4</accession>
<sequence>MTRLLMIERAILESCGNSKKTIFEIADETGIDISMIGTLCIRLKKKGILARNQNHYYINKDANSLVVANSPENIRKEVREVTNSMIENYFTRKENRSLKLQKVYVDKTEELILNSMLDQLNRFVEDLQKNHKKNSRNIVKKQKILMWGHGNYNDLIESSLQLAR</sequence>
<dbReference type="EMBL" id="QDKL01000002">
    <property type="protein sequence ID" value="RZF22089.1"/>
    <property type="molecule type" value="Genomic_DNA"/>
</dbReference>
<protein>
    <recommendedName>
        <fullName evidence="3">MarR family transcriptional regulator</fullName>
    </recommendedName>
</protein>
<name>A0ABY0IKL4_9BACT</name>
<reference evidence="2" key="1">
    <citation type="journal article" date="2019" name="Int. J. Syst. Evol. Microbiol.">
        <title>Halobacteriovorax valvorus sp. nov., a novel prokaryotic predator isolated from coastal seawater of China.</title>
        <authorList>
            <person name="Chen M.-X."/>
        </authorList>
    </citation>
    <scope>NUCLEOTIDE SEQUENCE [LARGE SCALE GENOMIC DNA]</scope>
    <source>
        <strain evidence="2">BL9</strain>
    </source>
</reference>
<gene>
    <name evidence="1" type="ORF">DAY19_10430</name>
</gene>
<evidence type="ECO:0000313" key="2">
    <source>
        <dbReference type="Proteomes" id="UP000443582"/>
    </source>
</evidence>
<evidence type="ECO:0000313" key="1">
    <source>
        <dbReference type="EMBL" id="RZF22089.1"/>
    </source>
</evidence>
<dbReference type="Proteomes" id="UP000443582">
    <property type="component" value="Unassembled WGS sequence"/>
</dbReference>
<keyword evidence="2" id="KW-1185">Reference proteome</keyword>